<keyword evidence="6" id="KW-1185">Reference proteome</keyword>
<evidence type="ECO:0000256" key="1">
    <source>
        <dbReference type="ARBA" id="ARBA00022553"/>
    </source>
</evidence>
<dbReference type="SMART" id="SM00448">
    <property type="entry name" value="REC"/>
    <property type="match status" value="1"/>
</dbReference>
<reference evidence="5 6" key="1">
    <citation type="submission" date="2019-02" db="EMBL/GenBank/DDBJ databases">
        <title>Deep-cultivation of Planctomycetes and their phenomic and genomic characterization uncovers novel biology.</title>
        <authorList>
            <person name="Wiegand S."/>
            <person name="Jogler M."/>
            <person name="Boedeker C."/>
            <person name="Pinto D."/>
            <person name="Vollmers J."/>
            <person name="Rivas-Marin E."/>
            <person name="Kohn T."/>
            <person name="Peeters S.H."/>
            <person name="Heuer A."/>
            <person name="Rast P."/>
            <person name="Oberbeckmann S."/>
            <person name="Bunk B."/>
            <person name="Jeske O."/>
            <person name="Meyerdierks A."/>
            <person name="Storesund J.E."/>
            <person name="Kallscheuer N."/>
            <person name="Luecker S."/>
            <person name="Lage O.M."/>
            <person name="Pohl T."/>
            <person name="Merkel B.J."/>
            <person name="Hornburger P."/>
            <person name="Mueller R.-W."/>
            <person name="Bruemmer F."/>
            <person name="Labrenz M."/>
            <person name="Spormann A.M."/>
            <person name="Op Den Camp H."/>
            <person name="Overmann J."/>
            <person name="Amann R."/>
            <person name="Jetten M.S.M."/>
            <person name="Mascher T."/>
            <person name="Medema M.H."/>
            <person name="Devos D.P."/>
            <person name="Kaster A.-K."/>
            <person name="Ovreas L."/>
            <person name="Rohde M."/>
            <person name="Galperin M.Y."/>
            <person name="Jogler C."/>
        </authorList>
    </citation>
    <scope>NUCLEOTIDE SEQUENCE [LARGE SCALE GENOMIC DNA]</scope>
    <source>
        <strain evidence="5 6">Pla52o</strain>
    </source>
</reference>
<dbReference type="InterPro" id="IPR008327">
    <property type="entry name" value="Sig_transdc_resp-reg_antiterm"/>
</dbReference>
<dbReference type="PIRSF" id="PIRSF036382">
    <property type="entry name" value="RR_antiterm"/>
    <property type="match status" value="1"/>
</dbReference>
<feature type="domain" description="Response regulatory" evidence="3">
    <location>
        <begin position="6"/>
        <end position="120"/>
    </location>
</feature>
<dbReference type="CDD" id="cd00156">
    <property type="entry name" value="REC"/>
    <property type="match status" value="1"/>
</dbReference>
<dbReference type="PROSITE" id="PS50921">
    <property type="entry name" value="ANTAR"/>
    <property type="match status" value="1"/>
</dbReference>
<dbReference type="Gene3D" id="3.40.50.2300">
    <property type="match status" value="1"/>
</dbReference>
<dbReference type="PROSITE" id="PS50110">
    <property type="entry name" value="RESPONSE_REGULATORY"/>
    <property type="match status" value="1"/>
</dbReference>
<dbReference type="SUPFAM" id="SSF52172">
    <property type="entry name" value="CheY-like"/>
    <property type="match status" value="1"/>
</dbReference>
<dbReference type="PANTHER" id="PTHR44591">
    <property type="entry name" value="STRESS RESPONSE REGULATOR PROTEIN 1"/>
    <property type="match status" value="1"/>
</dbReference>
<dbReference type="Pfam" id="PF00072">
    <property type="entry name" value="Response_reg"/>
    <property type="match status" value="1"/>
</dbReference>
<accession>A0A5C6CQV3</accession>
<evidence type="ECO:0000259" key="3">
    <source>
        <dbReference type="PROSITE" id="PS50110"/>
    </source>
</evidence>
<dbReference type="Gene3D" id="1.10.10.10">
    <property type="entry name" value="Winged helix-like DNA-binding domain superfamily/Winged helix DNA-binding domain"/>
    <property type="match status" value="1"/>
</dbReference>
<protein>
    <submittedName>
        <fullName evidence="5">Putative transcriptional regulatory protein pdtaR</fullName>
    </submittedName>
</protein>
<keyword evidence="1 2" id="KW-0597">Phosphoprotein</keyword>
<feature type="modified residue" description="4-aspartylphosphate" evidence="2">
    <location>
        <position position="56"/>
    </location>
</feature>
<evidence type="ECO:0000313" key="6">
    <source>
        <dbReference type="Proteomes" id="UP000316304"/>
    </source>
</evidence>
<dbReference type="OrthoDB" id="9779069at2"/>
<gene>
    <name evidence="5" type="primary">pdtaR_1</name>
    <name evidence="5" type="ORF">Pla52o_01280</name>
</gene>
<dbReference type="InterPro" id="IPR050595">
    <property type="entry name" value="Bact_response_regulator"/>
</dbReference>
<evidence type="ECO:0000313" key="5">
    <source>
        <dbReference type="EMBL" id="TWU26275.1"/>
    </source>
</evidence>
<proteinExistence type="predicted"/>
<dbReference type="InterPro" id="IPR011006">
    <property type="entry name" value="CheY-like_superfamily"/>
</dbReference>
<organism evidence="5 6">
    <name type="scientific">Novipirellula galeiformis</name>
    <dbReference type="NCBI Taxonomy" id="2528004"/>
    <lineage>
        <taxon>Bacteria</taxon>
        <taxon>Pseudomonadati</taxon>
        <taxon>Planctomycetota</taxon>
        <taxon>Planctomycetia</taxon>
        <taxon>Pirellulales</taxon>
        <taxon>Pirellulaceae</taxon>
        <taxon>Novipirellula</taxon>
    </lineage>
</organism>
<dbReference type="GO" id="GO:0003723">
    <property type="term" value="F:RNA binding"/>
    <property type="evidence" value="ECO:0007669"/>
    <property type="project" value="InterPro"/>
</dbReference>
<feature type="domain" description="ANTAR" evidence="4">
    <location>
        <begin position="126"/>
        <end position="187"/>
    </location>
</feature>
<comment type="caution">
    <text evidence="5">The sequence shown here is derived from an EMBL/GenBank/DDBJ whole genome shotgun (WGS) entry which is preliminary data.</text>
</comment>
<name>A0A5C6CQV3_9BACT</name>
<dbReference type="InterPro" id="IPR005561">
    <property type="entry name" value="ANTAR"/>
</dbReference>
<evidence type="ECO:0000256" key="2">
    <source>
        <dbReference type="PROSITE-ProRule" id="PRU00169"/>
    </source>
</evidence>
<evidence type="ECO:0000259" key="4">
    <source>
        <dbReference type="PROSITE" id="PS50921"/>
    </source>
</evidence>
<dbReference type="Pfam" id="PF03861">
    <property type="entry name" value="ANTAR"/>
    <property type="match status" value="1"/>
</dbReference>
<dbReference type="EMBL" id="SJPT01000001">
    <property type="protein sequence ID" value="TWU26275.1"/>
    <property type="molecule type" value="Genomic_DNA"/>
</dbReference>
<dbReference type="InterPro" id="IPR001789">
    <property type="entry name" value="Sig_transdc_resp-reg_receiver"/>
</dbReference>
<dbReference type="Proteomes" id="UP000316304">
    <property type="component" value="Unassembled WGS sequence"/>
</dbReference>
<dbReference type="InterPro" id="IPR036388">
    <property type="entry name" value="WH-like_DNA-bd_sf"/>
</dbReference>
<dbReference type="AlphaFoldDB" id="A0A5C6CQV3"/>
<dbReference type="PANTHER" id="PTHR44591:SF3">
    <property type="entry name" value="RESPONSE REGULATORY DOMAIN-CONTAINING PROTEIN"/>
    <property type="match status" value="1"/>
</dbReference>
<dbReference type="SMART" id="SM01012">
    <property type="entry name" value="ANTAR"/>
    <property type="match status" value="1"/>
</dbReference>
<sequence>MPRPLRIAVADAEPLMRHWYEGTLRQLGHDLVVLACNGNELVEQCRSKKPDLLITDIPMPGIDGLAAAEMLREEVPMPIILVSARHDAADIDRALQNHVLAYLAKPIKQPDLATAIILASRRFHEFRMLEQQADNLAKSLTDRKLIERAKGILMYRVGLSEPDAFKRLQKISQNKNQKLADAARSIIAAEETFTAE</sequence>
<dbReference type="GO" id="GO:0000160">
    <property type="term" value="P:phosphorelay signal transduction system"/>
    <property type="evidence" value="ECO:0007669"/>
    <property type="project" value="InterPro"/>
</dbReference>